<dbReference type="Proteomes" id="UP000266723">
    <property type="component" value="Unassembled WGS sequence"/>
</dbReference>
<accession>A0ABQ7E390</accession>
<dbReference type="EMBL" id="QGKV02000299">
    <property type="protein sequence ID" value="KAF3591677.1"/>
    <property type="molecule type" value="Genomic_DNA"/>
</dbReference>
<organism evidence="1 2">
    <name type="scientific">Brassica cretica</name>
    <name type="common">Mustard</name>
    <dbReference type="NCBI Taxonomy" id="69181"/>
    <lineage>
        <taxon>Eukaryota</taxon>
        <taxon>Viridiplantae</taxon>
        <taxon>Streptophyta</taxon>
        <taxon>Embryophyta</taxon>
        <taxon>Tracheophyta</taxon>
        <taxon>Spermatophyta</taxon>
        <taxon>Magnoliopsida</taxon>
        <taxon>eudicotyledons</taxon>
        <taxon>Gunneridae</taxon>
        <taxon>Pentapetalae</taxon>
        <taxon>rosids</taxon>
        <taxon>malvids</taxon>
        <taxon>Brassicales</taxon>
        <taxon>Brassicaceae</taxon>
        <taxon>Brassiceae</taxon>
        <taxon>Brassica</taxon>
    </lineage>
</organism>
<name>A0ABQ7E390_BRACR</name>
<evidence type="ECO:0000313" key="2">
    <source>
        <dbReference type="Proteomes" id="UP000266723"/>
    </source>
</evidence>
<evidence type="ECO:0000313" key="1">
    <source>
        <dbReference type="EMBL" id="KAF3591677.1"/>
    </source>
</evidence>
<gene>
    <name evidence="1" type="ORF">DY000_02023019</name>
</gene>
<keyword evidence="2" id="KW-1185">Reference proteome</keyword>
<comment type="caution">
    <text evidence="1">The sequence shown here is derived from an EMBL/GenBank/DDBJ whole genome shotgun (WGS) entry which is preliminary data.</text>
</comment>
<reference evidence="1 2" key="1">
    <citation type="journal article" date="2020" name="BMC Genomics">
        <title>Intraspecific diversification of the crop wild relative Brassica cretica Lam. using demographic model selection.</title>
        <authorList>
            <person name="Kioukis A."/>
            <person name="Michalopoulou V.A."/>
            <person name="Briers L."/>
            <person name="Pirintsos S."/>
            <person name="Studholme D.J."/>
            <person name="Pavlidis P."/>
            <person name="Sarris P.F."/>
        </authorList>
    </citation>
    <scope>NUCLEOTIDE SEQUENCE [LARGE SCALE GENOMIC DNA]</scope>
    <source>
        <strain evidence="2">cv. PFS-1207/04</strain>
    </source>
</reference>
<sequence length="267" mass="29888">MKHSVGQCLPPIITYRCGFTDTNKHKAKRNSDFGFYRQSCHCAGPIISKVVANSRDGSITAASLHMQLNDWFVTRNSDFGFYRQSCHCAGPIISKVVANSRDGSITAASLHMQLNDWFVTVRKFSFVTAASVHMQLNLYGVKNNDYKNSLRVLQEMKNQIKTHYFSATILDGVHPFPEMKQEISKDIFVSGLTIRSASRPQILRPLASSSIEAIETNLLAALSVDEEIKICFSLCGQLLRSPYSPLTLFSALVPRFYGLSFPPRLKL</sequence>
<proteinExistence type="predicted"/>
<protein>
    <submittedName>
        <fullName evidence="1">Uncharacterized protein</fullName>
    </submittedName>
</protein>